<dbReference type="RefSeq" id="WP_021593313.1">
    <property type="nucleotide sequence ID" value="NZ_CP083237.1"/>
</dbReference>
<dbReference type="GeneID" id="99653645"/>
<reference evidence="1 2" key="1">
    <citation type="submission" date="2016-10" db="EMBL/GenBank/DDBJ databases">
        <authorList>
            <person name="de Groot N.N."/>
        </authorList>
    </citation>
    <scope>NUCLEOTIDE SEQUENCE [LARGE SCALE GENOMIC DNA]</scope>
    <source>
        <strain evidence="1 2">DSM 43067</strain>
    </source>
</reference>
<dbReference type="eggNOG" id="ENOG5032EQ4">
    <property type="taxonomic scope" value="Bacteria"/>
</dbReference>
<protein>
    <submittedName>
        <fullName evidence="1">Uncharacterized protein</fullName>
    </submittedName>
</protein>
<evidence type="ECO:0000313" key="1">
    <source>
        <dbReference type="EMBL" id="SFO24466.1"/>
    </source>
</evidence>
<evidence type="ECO:0000313" key="2">
    <source>
        <dbReference type="Proteomes" id="UP000183413"/>
    </source>
</evidence>
<keyword evidence="2" id="KW-1185">Reference proteome</keyword>
<dbReference type="InParanoid" id="A0A1I5FLH0"/>
<dbReference type="Proteomes" id="UP000183413">
    <property type="component" value="Unassembled WGS sequence"/>
</dbReference>
<accession>A0A1I5FLH0</accession>
<dbReference type="STRING" id="1993.SAMN04489713_104674"/>
<proteinExistence type="predicted"/>
<sequence>MSRGVAIALVAWGNAWLTGSVGLDEAVDEIEKSGGPQIVGGEPAEVTLRRGLGDLRVGGMAALRLALPEPGDPLGLTGPPGLNAAAVEAGAAVVAVLDGRAMGLVPSEDRRGSSYVGVRWTTHDASPVPPDVPSLAEADHRLTLAMRDATEALLTVDDFAGVPPEIADALVDLRDPDRGDHPLAPGYPPRAHRVAALAGRLSLVVDLARQMDDRGLSADQMSRRGEALRLLDGAVRRALVAACNSAFDPVPGAER</sequence>
<organism evidence="1 2">
    <name type="scientific">Actinomadura madurae</name>
    <dbReference type="NCBI Taxonomy" id="1993"/>
    <lineage>
        <taxon>Bacteria</taxon>
        <taxon>Bacillati</taxon>
        <taxon>Actinomycetota</taxon>
        <taxon>Actinomycetes</taxon>
        <taxon>Streptosporangiales</taxon>
        <taxon>Thermomonosporaceae</taxon>
        <taxon>Actinomadura</taxon>
    </lineage>
</organism>
<gene>
    <name evidence="1" type="ORF">SAMN04489713_104674</name>
</gene>
<dbReference type="EMBL" id="FOVH01000004">
    <property type="protein sequence ID" value="SFO24466.1"/>
    <property type="molecule type" value="Genomic_DNA"/>
</dbReference>
<dbReference type="AlphaFoldDB" id="A0A1I5FLH0"/>
<name>A0A1I5FLH0_9ACTN</name>